<comment type="caution">
    <text evidence="6">The sequence shown here is derived from an EMBL/GenBank/DDBJ whole genome shotgun (WGS) entry which is preliminary data.</text>
</comment>
<protein>
    <recommendedName>
        <fullName evidence="5">Glycosyltransferase</fullName>
        <ecNumber evidence="5">2.4.1.-</ecNumber>
    </recommendedName>
</protein>
<dbReference type="Proteomes" id="UP001085076">
    <property type="component" value="Miscellaneous, Linkage group lg08"/>
</dbReference>
<evidence type="ECO:0000256" key="1">
    <source>
        <dbReference type="ARBA" id="ARBA00009995"/>
    </source>
</evidence>
<dbReference type="AlphaFoldDB" id="A0A9D5H7J0"/>
<evidence type="ECO:0000313" key="7">
    <source>
        <dbReference type="Proteomes" id="UP001085076"/>
    </source>
</evidence>
<dbReference type="InterPro" id="IPR002213">
    <property type="entry name" value="UDP_glucos_trans"/>
</dbReference>
<dbReference type="PROSITE" id="PS00375">
    <property type="entry name" value="UDPGT"/>
    <property type="match status" value="1"/>
</dbReference>
<comment type="similarity">
    <text evidence="1 4">Belongs to the UDP-glycosyltransferase family.</text>
</comment>
<organism evidence="6 7">
    <name type="scientific">Dioscorea zingiberensis</name>
    <dbReference type="NCBI Taxonomy" id="325984"/>
    <lineage>
        <taxon>Eukaryota</taxon>
        <taxon>Viridiplantae</taxon>
        <taxon>Streptophyta</taxon>
        <taxon>Embryophyta</taxon>
        <taxon>Tracheophyta</taxon>
        <taxon>Spermatophyta</taxon>
        <taxon>Magnoliopsida</taxon>
        <taxon>Liliopsida</taxon>
        <taxon>Dioscoreales</taxon>
        <taxon>Dioscoreaceae</taxon>
        <taxon>Dioscorea</taxon>
    </lineage>
</organism>
<dbReference type="Pfam" id="PF00201">
    <property type="entry name" value="UDPGT"/>
    <property type="match status" value="1"/>
</dbReference>
<evidence type="ECO:0000256" key="3">
    <source>
        <dbReference type="ARBA" id="ARBA00022679"/>
    </source>
</evidence>
<reference evidence="6" key="2">
    <citation type="journal article" date="2022" name="Hortic Res">
        <title>The genome of Dioscorea zingiberensis sheds light on the biosynthesis, origin and evolution of the medicinally important diosgenin saponins.</title>
        <authorList>
            <person name="Li Y."/>
            <person name="Tan C."/>
            <person name="Li Z."/>
            <person name="Guo J."/>
            <person name="Li S."/>
            <person name="Chen X."/>
            <person name="Wang C."/>
            <person name="Dai X."/>
            <person name="Yang H."/>
            <person name="Song W."/>
            <person name="Hou L."/>
            <person name="Xu J."/>
            <person name="Tong Z."/>
            <person name="Xu A."/>
            <person name="Yuan X."/>
            <person name="Wang W."/>
            <person name="Yang Q."/>
            <person name="Chen L."/>
            <person name="Sun Z."/>
            <person name="Wang K."/>
            <person name="Pan B."/>
            <person name="Chen J."/>
            <person name="Bao Y."/>
            <person name="Liu F."/>
            <person name="Qi X."/>
            <person name="Gang D.R."/>
            <person name="Wen J."/>
            <person name="Li J."/>
        </authorList>
    </citation>
    <scope>NUCLEOTIDE SEQUENCE</scope>
    <source>
        <strain evidence="6">Dzin_1.0</strain>
    </source>
</reference>
<dbReference type="InterPro" id="IPR050481">
    <property type="entry name" value="UDP-glycosyltransf_plant"/>
</dbReference>
<dbReference type="PANTHER" id="PTHR48048">
    <property type="entry name" value="GLYCOSYLTRANSFERASE"/>
    <property type="match status" value="1"/>
</dbReference>
<dbReference type="EC" id="2.4.1.-" evidence="5"/>
<evidence type="ECO:0000256" key="4">
    <source>
        <dbReference type="RuleBase" id="RU003718"/>
    </source>
</evidence>
<keyword evidence="2 4" id="KW-0328">Glycosyltransferase</keyword>
<gene>
    <name evidence="6" type="ORF">J5N97_027337</name>
</gene>
<dbReference type="EMBL" id="JAGGNH010000008">
    <property type="protein sequence ID" value="KAJ0966199.1"/>
    <property type="molecule type" value="Genomic_DNA"/>
</dbReference>
<sequence length="448" mass="49635">MAKLLLHHHNNLSITILIAKLQIPVPGYTSAVNSIIQSVDSTGLDIHFEYLPPVEPPPLDHDGIEDYISRFMQNNKPHVKSFITGLQSTVKVAALIIDCFATAVIDVADELGVPTYVYYTSGAATLALTLHLPTLHENIRVEFEEFGKNVTVPGVLPLPPQCMPVPLMNKKIKCYTWLVYHGRRICEAKGIIVNTFAELEPEALKAIAAGHCVPDHPTPTVYPVGPVLAIREVDKGEEEAHECVKWLDQQPAMSVVYLCFGSMGSFKRVQLIEMASALEKCGHRFLWRLNLSMHEDEIIMPEELMALSGKKGLVWNSWAPQVEILAHPAVGGFVTHCGWNSCLESLWFGVPMIAWPLAAEQHFNAFEMVMDMGVALELEVDRKLGGFVAGEKLEKSIRCLMEDCEEGNRVRARVAEMKLLSRRAVGEGGSSFASLKSLIEDFCSHVSI</sequence>
<dbReference type="GO" id="GO:0035251">
    <property type="term" value="F:UDP-glucosyltransferase activity"/>
    <property type="evidence" value="ECO:0007669"/>
    <property type="project" value="InterPro"/>
</dbReference>
<accession>A0A9D5H7J0</accession>
<evidence type="ECO:0000256" key="5">
    <source>
        <dbReference type="RuleBase" id="RU362057"/>
    </source>
</evidence>
<dbReference type="FunFam" id="3.40.50.2000:FF:000056">
    <property type="entry name" value="Glycosyltransferase"/>
    <property type="match status" value="1"/>
</dbReference>
<evidence type="ECO:0000313" key="6">
    <source>
        <dbReference type="EMBL" id="KAJ0966199.1"/>
    </source>
</evidence>
<dbReference type="OrthoDB" id="747132at2759"/>
<proteinExistence type="inferred from homology"/>
<keyword evidence="7" id="KW-1185">Reference proteome</keyword>
<evidence type="ECO:0000256" key="2">
    <source>
        <dbReference type="ARBA" id="ARBA00022676"/>
    </source>
</evidence>
<keyword evidence="3 4" id="KW-0808">Transferase</keyword>
<dbReference type="InterPro" id="IPR035595">
    <property type="entry name" value="UDP_glycos_trans_CS"/>
</dbReference>
<dbReference type="Gene3D" id="3.40.50.2000">
    <property type="entry name" value="Glycogen Phosphorylase B"/>
    <property type="match status" value="2"/>
</dbReference>
<dbReference type="SUPFAM" id="SSF53756">
    <property type="entry name" value="UDP-Glycosyltransferase/glycogen phosphorylase"/>
    <property type="match status" value="1"/>
</dbReference>
<dbReference type="FunFam" id="3.40.50.2000:FF:000089">
    <property type="entry name" value="Glycosyltransferase"/>
    <property type="match status" value="1"/>
</dbReference>
<dbReference type="CDD" id="cd03784">
    <property type="entry name" value="GT1_Gtf-like"/>
    <property type="match status" value="1"/>
</dbReference>
<dbReference type="PANTHER" id="PTHR48048:SF30">
    <property type="entry name" value="GLYCOSYLTRANSFERASE"/>
    <property type="match status" value="1"/>
</dbReference>
<reference evidence="6" key="1">
    <citation type="submission" date="2021-03" db="EMBL/GenBank/DDBJ databases">
        <authorList>
            <person name="Li Z."/>
            <person name="Yang C."/>
        </authorList>
    </citation>
    <scope>NUCLEOTIDE SEQUENCE</scope>
    <source>
        <strain evidence="6">Dzin_1.0</strain>
        <tissue evidence="6">Leaf</tissue>
    </source>
</reference>
<name>A0A9D5H7J0_9LILI</name>